<protein>
    <submittedName>
        <fullName evidence="1">Uncharacterized protein</fullName>
    </submittedName>
</protein>
<dbReference type="EMBL" id="CM042042">
    <property type="protein sequence ID" value="KAI3704232.1"/>
    <property type="molecule type" value="Genomic_DNA"/>
</dbReference>
<comment type="caution">
    <text evidence="1">The sequence shown here is derived from an EMBL/GenBank/DDBJ whole genome shotgun (WGS) entry which is preliminary data.</text>
</comment>
<gene>
    <name evidence="1" type="ORF">L1987_74448</name>
</gene>
<reference evidence="1 2" key="2">
    <citation type="journal article" date="2022" name="Mol. Ecol. Resour.">
        <title>The genomes of chicory, endive, great burdock and yacon provide insights into Asteraceae paleo-polyploidization history and plant inulin production.</title>
        <authorList>
            <person name="Fan W."/>
            <person name="Wang S."/>
            <person name="Wang H."/>
            <person name="Wang A."/>
            <person name="Jiang F."/>
            <person name="Liu H."/>
            <person name="Zhao H."/>
            <person name="Xu D."/>
            <person name="Zhang Y."/>
        </authorList>
    </citation>
    <scope>NUCLEOTIDE SEQUENCE [LARGE SCALE GENOMIC DNA]</scope>
    <source>
        <strain evidence="2">cv. Yunnan</strain>
        <tissue evidence="1">Leaves</tissue>
    </source>
</reference>
<evidence type="ECO:0000313" key="2">
    <source>
        <dbReference type="Proteomes" id="UP001056120"/>
    </source>
</evidence>
<proteinExistence type="predicted"/>
<evidence type="ECO:0000313" key="1">
    <source>
        <dbReference type="EMBL" id="KAI3704232.1"/>
    </source>
</evidence>
<organism evidence="1 2">
    <name type="scientific">Smallanthus sonchifolius</name>
    <dbReference type="NCBI Taxonomy" id="185202"/>
    <lineage>
        <taxon>Eukaryota</taxon>
        <taxon>Viridiplantae</taxon>
        <taxon>Streptophyta</taxon>
        <taxon>Embryophyta</taxon>
        <taxon>Tracheophyta</taxon>
        <taxon>Spermatophyta</taxon>
        <taxon>Magnoliopsida</taxon>
        <taxon>eudicotyledons</taxon>
        <taxon>Gunneridae</taxon>
        <taxon>Pentapetalae</taxon>
        <taxon>asterids</taxon>
        <taxon>campanulids</taxon>
        <taxon>Asterales</taxon>
        <taxon>Asteraceae</taxon>
        <taxon>Asteroideae</taxon>
        <taxon>Heliantheae alliance</taxon>
        <taxon>Millerieae</taxon>
        <taxon>Smallanthus</taxon>
    </lineage>
</organism>
<accession>A0ACB9A324</accession>
<keyword evidence="2" id="KW-1185">Reference proteome</keyword>
<name>A0ACB9A324_9ASTR</name>
<reference evidence="2" key="1">
    <citation type="journal article" date="2022" name="Mol. Ecol. Resour.">
        <title>The genomes of chicory, endive, great burdock and yacon provide insights into Asteraceae palaeo-polyploidization history and plant inulin production.</title>
        <authorList>
            <person name="Fan W."/>
            <person name="Wang S."/>
            <person name="Wang H."/>
            <person name="Wang A."/>
            <person name="Jiang F."/>
            <person name="Liu H."/>
            <person name="Zhao H."/>
            <person name="Xu D."/>
            <person name="Zhang Y."/>
        </authorList>
    </citation>
    <scope>NUCLEOTIDE SEQUENCE [LARGE SCALE GENOMIC DNA]</scope>
    <source>
        <strain evidence="2">cv. Yunnan</strain>
    </source>
</reference>
<sequence length="414" mass="47164">MLVAEQVDPVVFEVGAESGISAEAGRCGCRSCCRGRLGVLKWIVIEMGENGKKMLRESERYYEKGFLCEKSVNDLSPSHLTPKQINRRRRGNKFFMGTDEMDSVHGVEGMNLISELDSKKRVLCSASVMDDNERTLFSDDMPMVRSVAATNLGKFAATMEPAHLKTHMQIFEDLTQDDEVVEDEVIDNEEVADKKTADELVEKSLVEDDVIHNEEVSNKENEKVIREEIGVEKIIDDVVNCGNDEQDMQTTGAKLDEKNQEGDNEEKHEEDTQEWGLDKLKEEMNKVEIELAMYENRSLEETKKGKKDDNKRLKKKKKGSSPRSLEVRRRWRHKLFDANVGYTWPSLNRMGDERLLKELDNLKKLVGGIPKSVLKDIQEAMEPENVDKDVDTLLASVIPTNMRTNEKGRHKSKG</sequence>
<dbReference type="Proteomes" id="UP001056120">
    <property type="component" value="Linkage Group LG25"/>
</dbReference>